<dbReference type="EMBL" id="LT670818">
    <property type="protein sequence ID" value="SHG55261.1"/>
    <property type="molecule type" value="Genomic_DNA"/>
</dbReference>
<evidence type="ECO:0000313" key="2">
    <source>
        <dbReference type="Proteomes" id="UP000190675"/>
    </source>
</evidence>
<accession>A0A1M5KR71</accession>
<reference evidence="1 2" key="1">
    <citation type="submission" date="2016-11" db="EMBL/GenBank/DDBJ databases">
        <authorList>
            <person name="Jaros S."/>
            <person name="Januszkiewicz K."/>
            <person name="Wedrychowicz H."/>
        </authorList>
    </citation>
    <scope>NUCLEOTIDE SEQUENCE [LARGE SCALE GENOMIC DNA]</scope>
    <source>
        <strain evidence="1 2">GAS242</strain>
    </source>
</reference>
<name>A0A1M5KR71_9BRAD</name>
<evidence type="ECO:0000313" key="1">
    <source>
        <dbReference type="EMBL" id="SHG55261.1"/>
    </source>
</evidence>
<gene>
    <name evidence="1" type="ORF">SAMN05444169_3019</name>
</gene>
<dbReference type="AlphaFoldDB" id="A0A1M5KR71"/>
<dbReference type="Proteomes" id="UP000190675">
    <property type="component" value="Chromosome I"/>
</dbReference>
<organism evidence="1 2">
    <name type="scientific">Bradyrhizobium erythrophlei</name>
    <dbReference type="NCBI Taxonomy" id="1437360"/>
    <lineage>
        <taxon>Bacteria</taxon>
        <taxon>Pseudomonadati</taxon>
        <taxon>Pseudomonadota</taxon>
        <taxon>Alphaproteobacteria</taxon>
        <taxon>Hyphomicrobiales</taxon>
        <taxon>Nitrobacteraceae</taxon>
        <taxon>Bradyrhizobium</taxon>
    </lineage>
</organism>
<proteinExistence type="predicted"/>
<protein>
    <submittedName>
        <fullName evidence="1">Uncharacterized protein</fullName>
    </submittedName>
</protein>
<sequence length="88" mass="9929">METKVTRPTTSQIEFAKTMTIKQRGVLNSLSMFDCYMSASELANDELRELVRNQLARYHVQPGIEGRLSWGVTDAGRAISQRIKRGAL</sequence>